<keyword evidence="6" id="KW-1185">Reference proteome</keyword>
<dbReference type="PRINTS" id="PR00032">
    <property type="entry name" value="HTHARAC"/>
</dbReference>
<evidence type="ECO:0000313" key="6">
    <source>
        <dbReference type="Proteomes" id="UP001589619"/>
    </source>
</evidence>
<dbReference type="PANTHER" id="PTHR43280:SF28">
    <property type="entry name" value="HTH-TYPE TRANSCRIPTIONAL ACTIVATOR RHAS"/>
    <property type="match status" value="1"/>
</dbReference>
<proteinExistence type="predicted"/>
<evidence type="ECO:0000256" key="3">
    <source>
        <dbReference type="ARBA" id="ARBA00023163"/>
    </source>
</evidence>
<name>A0ABV5W584_9BACL</name>
<evidence type="ECO:0000256" key="1">
    <source>
        <dbReference type="ARBA" id="ARBA00023015"/>
    </source>
</evidence>
<organism evidence="5 6">
    <name type="scientific">Paenibacillus hodogayensis</name>
    <dbReference type="NCBI Taxonomy" id="279208"/>
    <lineage>
        <taxon>Bacteria</taxon>
        <taxon>Bacillati</taxon>
        <taxon>Bacillota</taxon>
        <taxon>Bacilli</taxon>
        <taxon>Bacillales</taxon>
        <taxon>Paenibacillaceae</taxon>
        <taxon>Paenibacillus</taxon>
    </lineage>
</organism>
<dbReference type="SMART" id="SM00342">
    <property type="entry name" value="HTH_ARAC"/>
    <property type="match status" value="1"/>
</dbReference>
<dbReference type="InterPro" id="IPR014710">
    <property type="entry name" value="RmlC-like_jellyroll"/>
</dbReference>
<dbReference type="InterPro" id="IPR037923">
    <property type="entry name" value="HTH-like"/>
</dbReference>
<dbReference type="SUPFAM" id="SSF51215">
    <property type="entry name" value="Regulatory protein AraC"/>
    <property type="match status" value="1"/>
</dbReference>
<accession>A0ABV5W584</accession>
<dbReference type="PANTHER" id="PTHR43280">
    <property type="entry name" value="ARAC-FAMILY TRANSCRIPTIONAL REGULATOR"/>
    <property type="match status" value="1"/>
</dbReference>
<protein>
    <submittedName>
        <fullName evidence="5">AraC family transcriptional regulator</fullName>
    </submittedName>
</protein>
<reference evidence="5 6" key="1">
    <citation type="submission" date="2024-09" db="EMBL/GenBank/DDBJ databases">
        <authorList>
            <person name="Sun Q."/>
            <person name="Mori K."/>
        </authorList>
    </citation>
    <scope>NUCLEOTIDE SEQUENCE [LARGE SCALE GENOMIC DNA]</scope>
    <source>
        <strain evidence="5 6">JCM 12520</strain>
    </source>
</reference>
<keyword evidence="2" id="KW-0238">DNA-binding</keyword>
<evidence type="ECO:0000256" key="2">
    <source>
        <dbReference type="ARBA" id="ARBA00023125"/>
    </source>
</evidence>
<dbReference type="Gene3D" id="1.10.10.60">
    <property type="entry name" value="Homeodomain-like"/>
    <property type="match status" value="2"/>
</dbReference>
<dbReference type="EMBL" id="JBHMAG010000018">
    <property type="protein sequence ID" value="MFB9755557.1"/>
    <property type="molecule type" value="Genomic_DNA"/>
</dbReference>
<evidence type="ECO:0000259" key="4">
    <source>
        <dbReference type="PROSITE" id="PS01124"/>
    </source>
</evidence>
<dbReference type="RefSeq" id="WP_344908635.1">
    <property type="nucleotide sequence ID" value="NZ_BAAAYO010000006.1"/>
</dbReference>
<dbReference type="InterPro" id="IPR018062">
    <property type="entry name" value="HTH_AraC-typ_CS"/>
</dbReference>
<dbReference type="Pfam" id="PF02311">
    <property type="entry name" value="AraC_binding"/>
    <property type="match status" value="1"/>
</dbReference>
<dbReference type="InterPro" id="IPR003313">
    <property type="entry name" value="AraC-bd"/>
</dbReference>
<evidence type="ECO:0000313" key="5">
    <source>
        <dbReference type="EMBL" id="MFB9755557.1"/>
    </source>
</evidence>
<dbReference type="PROSITE" id="PS01124">
    <property type="entry name" value="HTH_ARAC_FAMILY_2"/>
    <property type="match status" value="1"/>
</dbReference>
<dbReference type="InterPro" id="IPR020449">
    <property type="entry name" value="Tscrpt_reg_AraC-type_HTH"/>
</dbReference>
<dbReference type="SUPFAM" id="SSF46689">
    <property type="entry name" value="Homeodomain-like"/>
    <property type="match status" value="2"/>
</dbReference>
<sequence length="302" mass="35043">MTFELNMKTHRPETNRVVEKYFRLFPVYLRKESIKYHRYMLHVQPGIEFNLSLAGTAYFVVGERIYKTSPGQLLVFPGDVPHQVFVEPSDHYRRAVICVNDVMLKQATAQFPDTHSPLRWFDNVSCHQFQLQMKTFAALRQIAVAMYQEQQEQKPGWQQMLMAQLLSMIVSVGRLVDEQASPDIGRLPQRHVARELAESCCTFIESHLYEDLSLQTAARRFHVSPEHLTRTFKRETGIAFYQYVLLQRIRESKRLLLSDTGLSLTEIAYTLGFASSSHFSRTFRSIVKLSPSEYRLQAASTQ</sequence>
<feature type="domain" description="HTH araC/xylS-type" evidence="4">
    <location>
        <begin position="198"/>
        <end position="297"/>
    </location>
</feature>
<keyword evidence="1" id="KW-0805">Transcription regulation</keyword>
<dbReference type="Proteomes" id="UP001589619">
    <property type="component" value="Unassembled WGS sequence"/>
</dbReference>
<dbReference type="Gene3D" id="2.60.120.10">
    <property type="entry name" value="Jelly Rolls"/>
    <property type="match status" value="1"/>
</dbReference>
<comment type="caution">
    <text evidence="5">The sequence shown here is derived from an EMBL/GenBank/DDBJ whole genome shotgun (WGS) entry which is preliminary data.</text>
</comment>
<dbReference type="InterPro" id="IPR009057">
    <property type="entry name" value="Homeodomain-like_sf"/>
</dbReference>
<dbReference type="PROSITE" id="PS00041">
    <property type="entry name" value="HTH_ARAC_FAMILY_1"/>
    <property type="match status" value="1"/>
</dbReference>
<gene>
    <name evidence="5" type="ORF">ACFFNY_28605</name>
</gene>
<dbReference type="Pfam" id="PF12833">
    <property type="entry name" value="HTH_18"/>
    <property type="match status" value="1"/>
</dbReference>
<dbReference type="InterPro" id="IPR018060">
    <property type="entry name" value="HTH_AraC"/>
</dbReference>
<keyword evidence="3" id="KW-0804">Transcription</keyword>